<evidence type="ECO:0000313" key="5">
    <source>
        <dbReference type="EMBL" id="QXN88826.1"/>
    </source>
</evidence>
<dbReference type="EMBL" id="CP078145">
    <property type="protein sequence ID" value="QXN88826.1"/>
    <property type="molecule type" value="Genomic_DNA"/>
</dbReference>
<keyword evidence="2" id="KW-0732">Signal</keyword>
<dbReference type="PROSITE" id="PS51257">
    <property type="entry name" value="PROKAR_LIPOPROTEIN"/>
    <property type="match status" value="1"/>
</dbReference>
<dbReference type="PANTHER" id="PTHR43248:SF29">
    <property type="entry name" value="TRIPEPTIDYL AMINOPEPTIDASE"/>
    <property type="match status" value="1"/>
</dbReference>
<evidence type="ECO:0000313" key="6">
    <source>
        <dbReference type="Proteomes" id="UP000694257"/>
    </source>
</evidence>
<organism evidence="5 6">
    <name type="scientific">Nocardia iowensis</name>
    <dbReference type="NCBI Taxonomy" id="204891"/>
    <lineage>
        <taxon>Bacteria</taxon>
        <taxon>Bacillati</taxon>
        <taxon>Actinomycetota</taxon>
        <taxon>Actinomycetes</taxon>
        <taxon>Mycobacteriales</taxon>
        <taxon>Nocardiaceae</taxon>
        <taxon>Nocardia</taxon>
    </lineage>
</organism>
<keyword evidence="3 5" id="KW-0378">Hydrolase</keyword>
<dbReference type="GO" id="GO:0016787">
    <property type="term" value="F:hydrolase activity"/>
    <property type="evidence" value="ECO:0007669"/>
    <property type="project" value="UniProtKB-KW"/>
</dbReference>
<accession>A0ABX8RHK8</accession>
<dbReference type="PANTHER" id="PTHR43248">
    <property type="entry name" value="2-SUCCINYL-6-HYDROXY-2,4-CYCLOHEXADIENE-1-CARBOXYLATE SYNTHASE"/>
    <property type="match status" value="1"/>
</dbReference>
<dbReference type="InterPro" id="IPR000073">
    <property type="entry name" value="AB_hydrolase_1"/>
</dbReference>
<keyword evidence="6" id="KW-1185">Reference proteome</keyword>
<sequence>MEFDMKSATAAVTVALSVLALAGCAQQPEPLQRYYHQHLSFGTCDGYATTSGDEEAFASSPDLRCARMEVPLDYQNPDGRTARIALLKVPARGEKLGSLVLNPGGPGGAGMSLAAAAAKIWANNPITERFDLIGFDPRGVGASTPAVDCFTDAEVDTGQAVFPTAAAVGRWTATDTHALMNRCAERSGGLDVLTHLGTRDAVRDMDVLRAALGDDKLTFAGLSYGTRLGAVYAEMFPRNVRALVLDGAIDPASGTVERHLSQFAAFQRSFDKMAADCATRPDCPLGTDPTKATEVFQSIARPLNDHPVPAGDGRKLDFSGAFSGVGAGLYVASAWPTILRGIAEIGTGRGDILLALNDVLRGRDANGRWSNFGEANYAINCLDEQRRSPAEETDLRRRIYAAAPFTDPGTGADGARDGCEFWPAEPTLGYPYATGIENLPKTLTISTTGDPATPYAGGVSLARALSGAMLTVEGEQHTAALSPNPCVHGVVANYLIDLKLPPAEAKCAL</sequence>
<protein>
    <submittedName>
        <fullName evidence="5">Alpha/beta hydrolase</fullName>
    </submittedName>
</protein>
<feature type="domain" description="AB hydrolase-1" evidence="4">
    <location>
        <begin position="99"/>
        <end position="477"/>
    </location>
</feature>
<evidence type="ECO:0000259" key="4">
    <source>
        <dbReference type="Pfam" id="PF00561"/>
    </source>
</evidence>
<dbReference type="InterPro" id="IPR051601">
    <property type="entry name" value="Serine_prot/Carboxylest_S33"/>
</dbReference>
<proteinExistence type="inferred from homology"/>
<reference evidence="5 6" key="1">
    <citation type="submission" date="2021-07" db="EMBL/GenBank/DDBJ databases">
        <title>Whole Genome Sequence of Nocardia Iowensis.</title>
        <authorList>
            <person name="Lamm A."/>
            <person name="Collins-Fairclough A.M."/>
            <person name="Bunk B."/>
            <person name="Sproer C."/>
        </authorList>
    </citation>
    <scope>NUCLEOTIDE SEQUENCE [LARGE SCALE GENOMIC DNA]</scope>
    <source>
        <strain evidence="5 6">NRRL 5646</strain>
    </source>
</reference>
<dbReference type="Proteomes" id="UP000694257">
    <property type="component" value="Chromosome"/>
</dbReference>
<evidence type="ECO:0000256" key="1">
    <source>
        <dbReference type="ARBA" id="ARBA00010088"/>
    </source>
</evidence>
<name>A0ABX8RHK8_NOCIO</name>
<gene>
    <name evidence="5" type="ORF">KV110_24950</name>
</gene>
<evidence type="ECO:0000256" key="3">
    <source>
        <dbReference type="ARBA" id="ARBA00022801"/>
    </source>
</evidence>
<evidence type="ECO:0000256" key="2">
    <source>
        <dbReference type="ARBA" id="ARBA00022729"/>
    </source>
</evidence>
<comment type="similarity">
    <text evidence="1">Belongs to the peptidase S33 family.</text>
</comment>
<dbReference type="Pfam" id="PF00561">
    <property type="entry name" value="Abhydrolase_1"/>
    <property type="match status" value="1"/>
</dbReference>